<protein>
    <recommendedName>
        <fullName evidence="3">Helix-turn-helix domain-containing protein</fullName>
    </recommendedName>
</protein>
<reference evidence="1 2" key="1">
    <citation type="submission" date="2020-05" db="EMBL/GenBank/DDBJ databases">
        <title>Whole genome sequencing and identification of novel metabolites from Paenibacillus alvei strain JR949.</title>
        <authorList>
            <person name="Rajendhran J."/>
            <person name="Sree Pranav P."/>
            <person name="Mahalakshmi B."/>
            <person name="Karthikeyan R."/>
        </authorList>
    </citation>
    <scope>NUCLEOTIDE SEQUENCE [LARGE SCALE GENOMIC DNA]</scope>
    <source>
        <strain evidence="1 2">JR949</strain>
    </source>
</reference>
<evidence type="ECO:0008006" key="3">
    <source>
        <dbReference type="Google" id="ProtNLM"/>
    </source>
</evidence>
<dbReference type="Gene3D" id="1.10.10.10">
    <property type="entry name" value="Winged helix-like DNA-binding domain superfamily/Winged helix DNA-binding domain"/>
    <property type="match status" value="1"/>
</dbReference>
<sequence>MKMKSLDGGVWMSHQNQFRVFFVPAGIMDVPDLTIYEQMAYVVLRSCIDPADPTAFPSDQTIAERGRMSSSAAIQAVKGLIQKGLLQKHANWHVIMSPK</sequence>
<evidence type="ECO:0000313" key="2">
    <source>
        <dbReference type="Proteomes" id="UP000552038"/>
    </source>
</evidence>
<dbReference type="Proteomes" id="UP000552038">
    <property type="component" value="Unassembled WGS sequence"/>
</dbReference>
<organism evidence="1 2">
    <name type="scientific">Paenibacillus alvei</name>
    <name type="common">Bacillus alvei</name>
    <dbReference type="NCBI Taxonomy" id="44250"/>
    <lineage>
        <taxon>Bacteria</taxon>
        <taxon>Bacillati</taxon>
        <taxon>Bacillota</taxon>
        <taxon>Bacilli</taxon>
        <taxon>Bacillales</taxon>
        <taxon>Paenibacillaceae</taxon>
        <taxon>Paenibacillus</taxon>
    </lineage>
</organism>
<dbReference type="InterPro" id="IPR036388">
    <property type="entry name" value="WH-like_DNA-bd_sf"/>
</dbReference>
<evidence type="ECO:0000313" key="1">
    <source>
        <dbReference type="EMBL" id="NOJ74072.1"/>
    </source>
</evidence>
<gene>
    <name evidence="1" type="ORF">HMI46_26540</name>
</gene>
<comment type="caution">
    <text evidence="1">The sequence shown here is derived from an EMBL/GenBank/DDBJ whole genome shotgun (WGS) entry which is preliminary data.</text>
</comment>
<accession>A0AAP7A7Q6</accession>
<name>A0AAP7A7Q6_PAEAL</name>
<dbReference type="AlphaFoldDB" id="A0AAP7A7Q6"/>
<proteinExistence type="predicted"/>
<dbReference type="EMBL" id="JABFOR010000074">
    <property type="protein sequence ID" value="NOJ74072.1"/>
    <property type="molecule type" value="Genomic_DNA"/>
</dbReference>